<organism evidence="2 3">
    <name type="scientific">Lithocarpus litseifolius</name>
    <dbReference type="NCBI Taxonomy" id="425828"/>
    <lineage>
        <taxon>Eukaryota</taxon>
        <taxon>Viridiplantae</taxon>
        <taxon>Streptophyta</taxon>
        <taxon>Embryophyta</taxon>
        <taxon>Tracheophyta</taxon>
        <taxon>Spermatophyta</taxon>
        <taxon>Magnoliopsida</taxon>
        <taxon>eudicotyledons</taxon>
        <taxon>Gunneridae</taxon>
        <taxon>Pentapetalae</taxon>
        <taxon>rosids</taxon>
        <taxon>fabids</taxon>
        <taxon>Fagales</taxon>
        <taxon>Fagaceae</taxon>
        <taxon>Lithocarpus</taxon>
    </lineage>
</organism>
<evidence type="ECO:0000313" key="2">
    <source>
        <dbReference type="EMBL" id="KAK9984386.1"/>
    </source>
</evidence>
<reference evidence="2 3" key="1">
    <citation type="submission" date="2024-01" db="EMBL/GenBank/DDBJ databases">
        <title>A telomere-to-telomere, gap-free genome of sweet tea (Lithocarpus litseifolius).</title>
        <authorList>
            <person name="Zhou J."/>
        </authorList>
    </citation>
    <scope>NUCLEOTIDE SEQUENCE [LARGE SCALE GENOMIC DNA]</scope>
    <source>
        <strain evidence="2">Zhou-2022a</strain>
        <tissue evidence="2">Leaf</tissue>
    </source>
</reference>
<feature type="compositionally biased region" description="Basic and acidic residues" evidence="1">
    <location>
        <begin position="107"/>
        <end position="120"/>
    </location>
</feature>
<sequence>MEDIWKRVKGLAKEAARRSQTLTSSVNIFDLVTETTKKSMELAAEASKKADQIKSAALDQIQIQQIKSLSLSNIIPAQLFSLGNSFASSSVSASYSESELRTFGVTDDQRENSKKREGEE</sequence>
<gene>
    <name evidence="2" type="ORF">SO802_033911</name>
</gene>
<feature type="region of interest" description="Disordered" evidence="1">
    <location>
        <begin position="95"/>
        <end position="120"/>
    </location>
</feature>
<dbReference type="AlphaFoldDB" id="A0AAW2BGI9"/>
<dbReference type="EMBL" id="JAZDWU010000012">
    <property type="protein sequence ID" value="KAK9984386.1"/>
    <property type="molecule type" value="Genomic_DNA"/>
</dbReference>
<evidence type="ECO:0000313" key="3">
    <source>
        <dbReference type="Proteomes" id="UP001459277"/>
    </source>
</evidence>
<name>A0AAW2BGI9_9ROSI</name>
<accession>A0AAW2BGI9</accession>
<comment type="caution">
    <text evidence="2">The sequence shown here is derived from an EMBL/GenBank/DDBJ whole genome shotgun (WGS) entry which is preliminary data.</text>
</comment>
<evidence type="ECO:0000256" key="1">
    <source>
        <dbReference type="SAM" id="MobiDB-lite"/>
    </source>
</evidence>
<keyword evidence="3" id="KW-1185">Reference proteome</keyword>
<protein>
    <submittedName>
        <fullName evidence="2">Uncharacterized protein</fullName>
    </submittedName>
</protein>
<dbReference type="Proteomes" id="UP001459277">
    <property type="component" value="Unassembled WGS sequence"/>
</dbReference>
<proteinExistence type="predicted"/>